<protein>
    <recommendedName>
        <fullName evidence="3">Head-to-tail stopper</fullName>
    </recommendedName>
</protein>
<proteinExistence type="predicted"/>
<gene>
    <name evidence="1" type="ORF">ACFFQ6_04100</name>
</gene>
<comment type="caution">
    <text evidence="1">The sequence shown here is derived from an EMBL/GenBank/DDBJ whole genome shotgun (WGS) entry which is preliminary data.</text>
</comment>
<accession>A0ABV5XAE8</accession>
<organism evidence="1 2">
    <name type="scientific">Rhodococcus baikonurensis</name>
    <dbReference type="NCBI Taxonomy" id="172041"/>
    <lineage>
        <taxon>Bacteria</taxon>
        <taxon>Bacillati</taxon>
        <taxon>Actinomycetota</taxon>
        <taxon>Actinomycetes</taxon>
        <taxon>Mycobacteriales</taxon>
        <taxon>Nocardiaceae</taxon>
        <taxon>Rhodococcus</taxon>
        <taxon>Rhodococcus erythropolis group</taxon>
    </lineage>
</organism>
<name>A0ABV5XAE8_9NOCA</name>
<evidence type="ECO:0000313" key="1">
    <source>
        <dbReference type="EMBL" id="MFB9778849.1"/>
    </source>
</evidence>
<keyword evidence="2" id="KW-1185">Reference proteome</keyword>
<dbReference type="EMBL" id="JBHMAS010000004">
    <property type="protein sequence ID" value="MFB9778849.1"/>
    <property type="molecule type" value="Genomic_DNA"/>
</dbReference>
<evidence type="ECO:0008006" key="3">
    <source>
        <dbReference type="Google" id="ProtNLM"/>
    </source>
</evidence>
<evidence type="ECO:0000313" key="2">
    <source>
        <dbReference type="Proteomes" id="UP001589587"/>
    </source>
</evidence>
<sequence>MAEVAAFICTQPAQFRRKLPSTETSPRGNEVEVHDDAEPILVWAFYVNDDFVTVEGHAGRVKVDATCYPPTALGTKVGDRIELPGKGWFKVEGVSDYDAHPNFTPGIVDVKLRRVKG</sequence>
<reference evidence="1 2" key="1">
    <citation type="submission" date="2024-09" db="EMBL/GenBank/DDBJ databases">
        <authorList>
            <person name="Sun Q."/>
            <person name="Mori K."/>
        </authorList>
    </citation>
    <scope>NUCLEOTIDE SEQUENCE [LARGE SCALE GENOMIC DNA]</scope>
    <source>
        <strain evidence="1 2">JCM 11411</strain>
    </source>
</reference>
<dbReference type="Proteomes" id="UP001589587">
    <property type="component" value="Unassembled WGS sequence"/>
</dbReference>
<dbReference type="RefSeq" id="WP_378373950.1">
    <property type="nucleotide sequence ID" value="NZ_JBHMAS010000004.1"/>
</dbReference>